<dbReference type="InterPro" id="IPR001387">
    <property type="entry name" value="Cro/C1-type_HTH"/>
</dbReference>
<dbReference type="InterPro" id="IPR010982">
    <property type="entry name" value="Lambda_DNA-bd_dom_sf"/>
</dbReference>
<evidence type="ECO:0000256" key="2">
    <source>
        <dbReference type="ARBA" id="ARBA00023125"/>
    </source>
</evidence>
<organism evidence="5 6">
    <name type="scientific">Paenibacillus glycanilyticus</name>
    <dbReference type="NCBI Taxonomy" id="126569"/>
    <lineage>
        <taxon>Bacteria</taxon>
        <taxon>Bacillati</taxon>
        <taxon>Bacillota</taxon>
        <taxon>Bacilli</taxon>
        <taxon>Bacillales</taxon>
        <taxon>Paenibacillaceae</taxon>
        <taxon>Paenibacillus</taxon>
    </lineage>
</organism>
<proteinExistence type="predicted"/>
<protein>
    <recommendedName>
        <fullName evidence="4">HTH cro/C1-type domain-containing protein</fullName>
    </recommendedName>
</protein>
<comment type="caution">
    <text evidence="5">The sequence shown here is derived from an EMBL/GenBank/DDBJ whole genome shotgun (WGS) entry which is preliminary data.</text>
</comment>
<feature type="domain" description="HTH cro/C1-type" evidence="4">
    <location>
        <begin position="15"/>
        <end position="69"/>
    </location>
</feature>
<evidence type="ECO:0000313" key="6">
    <source>
        <dbReference type="Proteomes" id="UP001157114"/>
    </source>
</evidence>
<dbReference type="CDD" id="cd00093">
    <property type="entry name" value="HTH_XRE"/>
    <property type="match status" value="1"/>
</dbReference>
<dbReference type="Proteomes" id="UP001157114">
    <property type="component" value="Unassembled WGS sequence"/>
</dbReference>
<evidence type="ECO:0000256" key="1">
    <source>
        <dbReference type="ARBA" id="ARBA00023015"/>
    </source>
</evidence>
<evidence type="ECO:0000313" key="5">
    <source>
        <dbReference type="EMBL" id="GLX71425.1"/>
    </source>
</evidence>
<evidence type="ECO:0000259" key="4">
    <source>
        <dbReference type="PROSITE" id="PS50943"/>
    </source>
</evidence>
<accession>A0ABQ6GMW9</accession>
<reference evidence="5 6" key="1">
    <citation type="submission" date="2023-03" db="EMBL/GenBank/DDBJ databases">
        <title>Draft genome sequence of the bacteria which degrade cell wall of Tricholomamatutake.</title>
        <authorList>
            <person name="Konishi Y."/>
            <person name="Fukuta Y."/>
            <person name="Shirasaka N."/>
        </authorList>
    </citation>
    <scope>NUCLEOTIDE SEQUENCE [LARGE SCALE GENOMIC DNA]</scope>
    <source>
        <strain evidence="6">mu1</strain>
    </source>
</reference>
<dbReference type="PANTHER" id="PTHR46797:SF23">
    <property type="entry name" value="HTH-TYPE TRANSCRIPTIONAL REGULATOR SUTR"/>
    <property type="match status" value="1"/>
</dbReference>
<dbReference type="Pfam" id="PF01381">
    <property type="entry name" value="HTH_3"/>
    <property type="match status" value="1"/>
</dbReference>
<dbReference type="SMART" id="SM00530">
    <property type="entry name" value="HTH_XRE"/>
    <property type="match status" value="1"/>
</dbReference>
<gene>
    <name evidence="5" type="ORF">MU1_57750</name>
</gene>
<keyword evidence="6" id="KW-1185">Reference proteome</keyword>
<sequence>MSKLANIYLEVGKRIRLHRKANNYTQEDLGEMLQIDQSYVGRIERGEINITLDTLNKIADALQINPAELLESSKKGQNREQSEILTKIDTILYSLKSSELQIVLRLLKDIVSFKRV</sequence>
<dbReference type="Gene3D" id="1.10.260.40">
    <property type="entry name" value="lambda repressor-like DNA-binding domains"/>
    <property type="match status" value="1"/>
</dbReference>
<dbReference type="RefSeq" id="WP_284242230.1">
    <property type="nucleotide sequence ID" value="NZ_BSSQ01000033.1"/>
</dbReference>
<dbReference type="InterPro" id="IPR050807">
    <property type="entry name" value="TransReg_Diox_bact_type"/>
</dbReference>
<keyword evidence="3" id="KW-0804">Transcription</keyword>
<dbReference type="PANTHER" id="PTHR46797">
    <property type="entry name" value="HTH-TYPE TRANSCRIPTIONAL REGULATOR"/>
    <property type="match status" value="1"/>
</dbReference>
<dbReference type="SUPFAM" id="SSF47413">
    <property type="entry name" value="lambda repressor-like DNA-binding domains"/>
    <property type="match status" value="1"/>
</dbReference>
<dbReference type="PROSITE" id="PS50943">
    <property type="entry name" value="HTH_CROC1"/>
    <property type="match status" value="1"/>
</dbReference>
<keyword evidence="1" id="KW-0805">Transcription regulation</keyword>
<keyword evidence="2" id="KW-0238">DNA-binding</keyword>
<name>A0ABQ6GMW9_9BACL</name>
<evidence type="ECO:0000256" key="3">
    <source>
        <dbReference type="ARBA" id="ARBA00023163"/>
    </source>
</evidence>
<dbReference type="EMBL" id="BSSQ01000033">
    <property type="protein sequence ID" value="GLX71425.1"/>
    <property type="molecule type" value="Genomic_DNA"/>
</dbReference>